<evidence type="ECO:0000313" key="3">
    <source>
        <dbReference type="Proteomes" id="UP000050454"/>
    </source>
</evidence>
<organism evidence="2 3">
    <name type="scientific">Jiulongibacter sediminis</name>
    <dbReference type="NCBI Taxonomy" id="1605367"/>
    <lineage>
        <taxon>Bacteria</taxon>
        <taxon>Pseudomonadati</taxon>
        <taxon>Bacteroidota</taxon>
        <taxon>Cytophagia</taxon>
        <taxon>Cytophagales</taxon>
        <taxon>Leadbetterellaceae</taxon>
        <taxon>Jiulongibacter</taxon>
    </lineage>
</organism>
<evidence type="ECO:0000259" key="1">
    <source>
        <dbReference type="Pfam" id="PF06439"/>
    </source>
</evidence>
<evidence type="ECO:0000313" key="2">
    <source>
        <dbReference type="EMBL" id="KPM47724.1"/>
    </source>
</evidence>
<keyword evidence="3" id="KW-1185">Reference proteome</keyword>
<protein>
    <recommendedName>
        <fullName evidence="1">3-keto-alpha-glucoside-1,2-lyase/3-keto-2-hydroxy-glucal hydratase domain-containing protein</fullName>
    </recommendedName>
</protein>
<sequence length="199" mass="22626">MACQNQNSEETQPISLFDGKTFNGWEGDTLSTWRIENGELIGGSLTETVPHNEFLCTTKTYDNFILNLKIKLTGDEGFINSGIQFRSIRLDEPPYEMRGYQADFGENYWAGLYDESRRDSTLIAPDSVQVLEWIKINDWNDYTVHAEGRRIRLYVNGHQTVDYTEADESIPQKGLIGLQIHGGGKAEAAFKDITIQEIH</sequence>
<dbReference type="GO" id="GO:0016787">
    <property type="term" value="F:hydrolase activity"/>
    <property type="evidence" value="ECO:0007669"/>
    <property type="project" value="InterPro"/>
</dbReference>
<reference evidence="2 3" key="1">
    <citation type="submission" date="2015-07" db="EMBL/GenBank/DDBJ databases">
        <title>The draft genome sequence of Leadbetterella sp. JN14-9.</title>
        <authorList>
            <person name="Liu Y."/>
            <person name="Du J."/>
            <person name="Shao Z."/>
        </authorList>
    </citation>
    <scope>NUCLEOTIDE SEQUENCE [LARGE SCALE GENOMIC DNA]</scope>
    <source>
        <strain evidence="2 3">JN14-9</strain>
    </source>
</reference>
<comment type="caution">
    <text evidence="2">The sequence shown here is derived from an EMBL/GenBank/DDBJ whole genome shotgun (WGS) entry which is preliminary data.</text>
</comment>
<dbReference type="PATRIC" id="fig|1605367.3.peg.304"/>
<feature type="domain" description="3-keto-alpha-glucoside-1,2-lyase/3-keto-2-hydroxy-glucal hydratase" evidence="1">
    <location>
        <begin position="13"/>
        <end position="195"/>
    </location>
</feature>
<dbReference type="InterPro" id="IPR010496">
    <property type="entry name" value="AL/BT2_dom"/>
</dbReference>
<accession>A0A0N8H9L7</accession>
<gene>
    <name evidence="2" type="ORF">AFM12_14490</name>
</gene>
<dbReference type="STRING" id="1605367.AFM12_14490"/>
<dbReference type="Pfam" id="PF06439">
    <property type="entry name" value="3keto-disac_hyd"/>
    <property type="match status" value="1"/>
</dbReference>
<proteinExistence type="predicted"/>
<name>A0A0N8H9L7_9BACT</name>
<dbReference type="Gene3D" id="2.60.120.560">
    <property type="entry name" value="Exo-inulinase, domain 1"/>
    <property type="match status" value="1"/>
</dbReference>
<dbReference type="AlphaFoldDB" id="A0A0N8H9L7"/>
<dbReference type="EMBL" id="LGTQ01000010">
    <property type="protein sequence ID" value="KPM47724.1"/>
    <property type="molecule type" value="Genomic_DNA"/>
</dbReference>
<dbReference type="Proteomes" id="UP000050454">
    <property type="component" value="Unassembled WGS sequence"/>
</dbReference>